<dbReference type="EMBL" id="CP036425">
    <property type="protein sequence ID" value="QDU33734.1"/>
    <property type="molecule type" value="Genomic_DNA"/>
</dbReference>
<dbReference type="Proteomes" id="UP000317369">
    <property type="component" value="Chromosome"/>
</dbReference>
<evidence type="ECO:0000313" key="2">
    <source>
        <dbReference type="EMBL" id="QDU33734.1"/>
    </source>
</evidence>
<dbReference type="AlphaFoldDB" id="A0A517YU14"/>
<protein>
    <recommendedName>
        <fullName evidence="4">YbbR-like protein</fullName>
    </recommendedName>
</protein>
<keyword evidence="1" id="KW-0812">Transmembrane</keyword>
<sequence>MIQVCNMKKKLLDNLTTIFAVTAITLLVWLWAESRNIVQDKLPDVRVRFVSSQADEPLRITVDGKSGEKADEQTVSVTYRASRGEESQLLDAISKMGTIMLPVHEGDTVVSLKTLLSESEVFKPYVVNIVSTDPASAEVTVLPLVTKIVPVKVKANGPIKLEATAEPSEVAVTLPGMYASQLTEMTAYLQQEVYGDAEENVPQSERGVPLSGPYWFHEVDPIVNPSTVQVNFTVTKQTEKYTLPTVPIYVSAAPSLLQRYEINLPEDQQVLKNVELEGPADVIGMIKRGEKRIVAEIRPTAAELEGGIKYVALHINTPDQVKVISPLPQIPVTVVVREGSGAVQGLGSSMQLR</sequence>
<accession>A0A517YU14</accession>
<keyword evidence="1" id="KW-1133">Transmembrane helix</keyword>
<proteinExistence type="predicted"/>
<organism evidence="2 3">
    <name type="scientific">Poriferisphaera corsica</name>
    <dbReference type="NCBI Taxonomy" id="2528020"/>
    <lineage>
        <taxon>Bacteria</taxon>
        <taxon>Pseudomonadati</taxon>
        <taxon>Planctomycetota</taxon>
        <taxon>Phycisphaerae</taxon>
        <taxon>Phycisphaerales</taxon>
        <taxon>Phycisphaeraceae</taxon>
        <taxon>Poriferisphaera</taxon>
    </lineage>
</organism>
<dbReference type="KEGG" id="pcor:KS4_17900"/>
<evidence type="ECO:0000313" key="3">
    <source>
        <dbReference type="Proteomes" id="UP000317369"/>
    </source>
</evidence>
<gene>
    <name evidence="2" type="ORF">KS4_17900</name>
</gene>
<keyword evidence="1" id="KW-0472">Membrane</keyword>
<keyword evidence="3" id="KW-1185">Reference proteome</keyword>
<evidence type="ECO:0008006" key="4">
    <source>
        <dbReference type="Google" id="ProtNLM"/>
    </source>
</evidence>
<evidence type="ECO:0000256" key="1">
    <source>
        <dbReference type="SAM" id="Phobius"/>
    </source>
</evidence>
<reference evidence="2 3" key="1">
    <citation type="submission" date="2019-02" db="EMBL/GenBank/DDBJ databases">
        <title>Deep-cultivation of Planctomycetes and their phenomic and genomic characterization uncovers novel biology.</title>
        <authorList>
            <person name="Wiegand S."/>
            <person name="Jogler M."/>
            <person name="Boedeker C."/>
            <person name="Pinto D."/>
            <person name="Vollmers J."/>
            <person name="Rivas-Marin E."/>
            <person name="Kohn T."/>
            <person name="Peeters S.H."/>
            <person name="Heuer A."/>
            <person name="Rast P."/>
            <person name="Oberbeckmann S."/>
            <person name="Bunk B."/>
            <person name="Jeske O."/>
            <person name="Meyerdierks A."/>
            <person name="Storesund J.E."/>
            <person name="Kallscheuer N."/>
            <person name="Luecker S."/>
            <person name="Lage O.M."/>
            <person name="Pohl T."/>
            <person name="Merkel B.J."/>
            <person name="Hornburger P."/>
            <person name="Mueller R.-W."/>
            <person name="Bruemmer F."/>
            <person name="Labrenz M."/>
            <person name="Spormann A.M."/>
            <person name="Op den Camp H."/>
            <person name="Overmann J."/>
            <person name="Amann R."/>
            <person name="Jetten M.S.M."/>
            <person name="Mascher T."/>
            <person name="Medema M.H."/>
            <person name="Devos D.P."/>
            <person name="Kaster A.-K."/>
            <person name="Ovreas L."/>
            <person name="Rohde M."/>
            <person name="Galperin M.Y."/>
            <person name="Jogler C."/>
        </authorList>
    </citation>
    <scope>NUCLEOTIDE SEQUENCE [LARGE SCALE GENOMIC DNA]</scope>
    <source>
        <strain evidence="2 3">KS4</strain>
    </source>
</reference>
<feature type="transmembrane region" description="Helical" evidence="1">
    <location>
        <begin position="12"/>
        <end position="32"/>
    </location>
</feature>
<name>A0A517YU14_9BACT</name>